<protein>
    <recommendedName>
        <fullName evidence="1">F-box domain-containing protein</fullName>
    </recommendedName>
</protein>
<dbReference type="PANTHER" id="PTHR31672">
    <property type="entry name" value="BNACNNG10540D PROTEIN"/>
    <property type="match status" value="1"/>
</dbReference>
<dbReference type="InterPro" id="IPR017451">
    <property type="entry name" value="F-box-assoc_interact_dom"/>
</dbReference>
<evidence type="ECO:0000259" key="1">
    <source>
        <dbReference type="PROSITE" id="PS50181"/>
    </source>
</evidence>
<name>A0AAP0EK05_9MAGN</name>
<keyword evidence="3" id="KW-1185">Reference proteome</keyword>
<organism evidence="2 3">
    <name type="scientific">Stephania yunnanensis</name>
    <dbReference type="NCBI Taxonomy" id="152371"/>
    <lineage>
        <taxon>Eukaryota</taxon>
        <taxon>Viridiplantae</taxon>
        <taxon>Streptophyta</taxon>
        <taxon>Embryophyta</taxon>
        <taxon>Tracheophyta</taxon>
        <taxon>Spermatophyta</taxon>
        <taxon>Magnoliopsida</taxon>
        <taxon>Ranunculales</taxon>
        <taxon>Menispermaceae</taxon>
        <taxon>Menispermoideae</taxon>
        <taxon>Cissampelideae</taxon>
        <taxon>Stephania</taxon>
    </lineage>
</organism>
<dbReference type="InterPro" id="IPR001810">
    <property type="entry name" value="F-box_dom"/>
</dbReference>
<dbReference type="NCBIfam" id="TIGR01640">
    <property type="entry name" value="F_box_assoc_1"/>
    <property type="match status" value="1"/>
</dbReference>
<feature type="domain" description="F-box" evidence="1">
    <location>
        <begin position="1"/>
        <end position="47"/>
    </location>
</feature>
<dbReference type="InterPro" id="IPR013187">
    <property type="entry name" value="F-box-assoc_dom_typ3"/>
</dbReference>
<proteinExistence type="predicted"/>
<dbReference type="Pfam" id="PF08268">
    <property type="entry name" value="FBA_3"/>
    <property type="match status" value="1"/>
</dbReference>
<dbReference type="EMBL" id="JBBNAF010000012">
    <property type="protein sequence ID" value="KAK9091938.1"/>
    <property type="molecule type" value="Genomic_DNA"/>
</dbReference>
<evidence type="ECO:0000313" key="3">
    <source>
        <dbReference type="Proteomes" id="UP001420932"/>
    </source>
</evidence>
<dbReference type="CDD" id="cd22157">
    <property type="entry name" value="F-box_AtFBW1-like"/>
    <property type="match status" value="1"/>
</dbReference>
<dbReference type="Gene3D" id="1.20.1280.50">
    <property type="match status" value="1"/>
</dbReference>
<comment type="caution">
    <text evidence="2">The sequence shown here is derived from an EMBL/GenBank/DDBJ whole genome shotgun (WGS) entry which is preliminary data.</text>
</comment>
<dbReference type="InterPro" id="IPR036047">
    <property type="entry name" value="F-box-like_dom_sf"/>
</dbReference>
<dbReference type="Proteomes" id="UP001420932">
    <property type="component" value="Unassembled WGS sequence"/>
</dbReference>
<evidence type="ECO:0000313" key="2">
    <source>
        <dbReference type="EMBL" id="KAK9091938.1"/>
    </source>
</evidence>
<dbReference type="PROSITE" id="PS50181">
    <property type="entry name" value="FBOX"/>
    <property type="match status" value="1"/>
</dbReference>
<accession>A0AAP0EK05</accession>
<sequence length="385" mass="44486">MERLPTEIILEIITRLPIRSFFRFRCVCKAWLTLAQDPYIDRSYQIRATQSNPYLILHSEHSLHDRLHIIDSDHDQAFPCKLGHPFNSAMPNFNITGSCHGFLCLTDTQVPDTSYIYNPFTHESIQLPPVMKHFSYQRVTLGLGFDHVTRTYKVIRTVYCIPDPNIGLPGPFGIISSDTSIHTLGSDSWRSLVQKPPYWLDWNLPTALVNGFLHWQTKAYKYKQYREIVAFDFSTEKFHEVPYPRCRSFRRNMYSLVELGGRLCAVVRVSYNGKVDVWVMKEYNVASSWSKDYTVGEHVPVGLNPDLSFSDRMREKRFSIRSAQVRCLIKTGEILIEYGRQAFACYDPEKAGFRDLNIHGLPNSFQSVVLRGNVLSLQDSIQIQS</sequence>
<dbReference type="SUPFAM" id="SSF81383">
    <property type="entry name" value="F-box domain"/>
    <property type="match status" value="1"/>
</dbReference>
<reference evidence="2 3" key="1">
    <citation type="submission" date="2024-01" db="EMBL/GenBank/DDBJ databases">
        <title>Genome assemblies of Stephania.</title>
        <authorList>
            <person name="Yang L."/>
        </authorList>
    </citation>
    <scope>NUCLEOTIDE SEQUENCE [LARGE SCALE GENOMIC DNA]</scope>
    <source>
        <strain evidence="2">YNDBR</strain>
        <tissue evidence="2">Leaf</tissue>
    </source>
</reference>
<dbReference type="Pfam" id="PF00646">
    <property type="entry name" value="F-box"/>
    <property type="match status" value="1"/>
</dbReference>
<dbReference type="InterPro" id="IPR050796">
    <property type="entry name" value="SCF_F-box_component"/>
</dbReference>
<dbReference type="AlphaFoldDB" id="A0AAP0EK05"/>
<dbReference type="PANTHER" id="PTHR31672:SF13">
    <property type="entry name" value="F-BOX PROTEIN CPR30-LIKE"/>
    <property type="match status" value="1"/>
</dbReference>
<gene>
    <name evidence="2" type="ORF">Syun_026849</name>
</gene>
<dbReference type="SMART" id="SM00256">
    <property type="entry name" value="FBOX"/>
    <property type="match status" value="1"/>
</dbReference>